<feature type="region of interest" description="Disordered" evidence="1">
    <location>
        <begin position="787"/>
        <end position="806"/>
    </location>
</feature>
<feature type="compositionally biased region" description="Polar residues" evidence="1">
    <location>
        <begin position="1222"/>
        <end position="1233"/>
    </location>
</feature>
<feature type="region of interest" description="Disordered" evidence="1">
    <location>
        <begin position="858"/>
        <end position="925"/>
    </location>
</feature>
<protein>
    <submittedName>
        <fullName evidence="2">Uncharacterized protein LOC114330999</fullName>
    </submittedName>
</protein>
<dbReference type="GO" id="GO:0030154">
    <property type="term" value="P:cell differentiation"/>
    <property type="evidence" value="ECO:0007669"/>
    <property type="project" value="TreeGrafter"/>
</dbReference>
<dbReference type="FunCoup" id="A0A6P7FN73">
    <property type="interactions" value="18"/>
</dbReference>
<evidence type="ECO:0000256" key="1">
    <source>
        <dbReference type="SAM" id="MobiDB-lite"/>
    </source>
</evidence>
<dbReference type="InParanoid" id="A0A6P7FN73"/>
<dbReference type="PANTHER" id="PTHR23039">
    <property type="entry name" value="NANCE-HORAN SYNDROME PROTEIN"/>
    <property type="match status" value="1"/>
</dbReference>
<name>A0A6P7FN73_DIAVI</name>
<evidence type="ECO:0000313" key="2">
    <source>
        <dbReference type="RefSeq" id="XP_028136252.1"/>
    </source>
</evidence>
<dbReference type="KEGG" id="dvv:114330999"/>
<feature type="region of interest" description="Disordered" evidence="1">
    <location>
        <begin position="127"/>
        <end position="147"/>
    </location>
</feature>
<feature type="compositionally biased region" description="Basic residues" evidence="1">
    <location>
        <begin position="210"/>
        <end position="225"/>
    </location>
</feature>
<sequence>MRHAESDIGSFALLKNHFASNHPFLTNIFVPDTRPLALRNLYECAAKTPVHVMRQLDRWRRDGHRSSKFFVCTPVLGSKRRKIRTKVDIDIETSIPEALEELRRWTSNEALGDITVTPDCASRIASTTYTDGNTTDGTIGSDDEAIDHKLPSPEEQLQVVALKFPAEIIAVDISGRSFDRMSSQRRSLKPNGEVPGRPTDAANVDDSTTAKRRSRTRRTRSKRRNTLAGTDQKEIRDAVTAAIGSEITSTTHPKSSTSAATSSNSLNIQPSSVNSRRRFNVNISTSGSVTSEGTLTPDIIHDLHEDGETSSVYSCDTEGYYTSFHMDSGLKTLKEEDTPPTPLHSTSAFSNSNNTVLSAENEYELFGRGSTSTTTSSAGTVCTTLRAADSNKSLIIGPAVPERKSSLSKLSNKSNESSLERDFSDKTGTVKRSPASNVKPVVVAVVHKQNDGDVSPDSGHNTSSSPIESISSPNGVRSGSDFEFSESSDMEGPERIERIRVKTTINSSRIPSMCVITPSHSDDESENSSNSSHKNYQKQLEETNALNKKNTEDQKREESGNIQRIISTTVNGTNKLSLVSVNPQSGYATVERIDQPDGAIKAIETKASGIRAPSPSGGTVIVKEEIKASPPQPIIKASLLPLNNMFGRLKSNIVNFAQKRDRSKSPNAQKDHIVTNLDDSMFDAGEYVTIADVRNNNEKSSVVTTQQDINRVQDIVNKNLTTVLSGKIRDTEYVCLNELPCNENNNVTSSSVDSLERKRQGARVILDAEGKVVYSSDSLRRRKGAHTTFEPGKNVKPTNSPSPSPLPTHRVMKQVRPIANSQNQMIAAVPTVEFNRPLSPQLQKIVIKATTGTAEIIRKPPSTIVTPGNTPTSPKTQVSRGAYVNMQESGANPAHDKERVQSPTKQLPSPSQPPGSPKNVQNSPQEMYRYGYGDQLLDMDANRFNQYYLPRGTNMYSTLPSKKTQFFNNEFKAERSVTPDITRGLERNSYFDQRSGVQRTEHTMLNQRLGIPVQMPDINRLHLHFVPSTYTPQRNESPRYISQPNIYEEADSIRISPIDPRNSAGFQSSTPSGKTELRAASNLENKLLSPKKSTMSNEELYAVIHKSKKKMNIEAEDSPRSSPLTVQETSKKQTKSPETGYIGDKSRSRLSWSPSKGEYIDFNEDIDKLSPPNDSRTRQSWACSDRKPKPKQTSTLDFKRLLLQKSSSNSPKKLSAVEQLKMSKQQIKPSPQKLQPEMNILDLSASPRSLVNRKFMHNPPGSPNREQKPLTKVLSPRSQWRFASPRSDVLSSPILEDCREDESPNSSGERKKSPKNRSSNSNTESSPKNRSSNSNTETSPKGMPRQTHSTPYTSATQRLYAQRAQFFSPILKLSADSLERSRSLTKSFSSNCENGMESVVPGS</sequence>
<organism evidence="2">
    <name type="scientific">Diabrotica virgifera virgifera</name>
    <name type="common">western corn rootworm</name>
    <dbReference type="NCBI Taxonomy" id="50390"/>
    <lineage>
        <taxon>Eukaryota</taxon>
        <taxon>Metazoa</taxon>
        <taxon>Ecdysozoa</taxon>
        <taxon>Arthropoda</taxon>
        <taxon>Hexapoda</taxon>
        <taxon>Insecta</taxon>
        <taxon>Pterygota</taxon>
        <taxon>Neoptera</taxon>
        <taxon>Endopterygota</taxon>
        <taxon>Coleoptera</taxon>
        <taxon>Polyphaga</taxon>
        <taxon>Cucujiformia</taxon>
        <taxon>Chrysomeloidea</taxon>
        <taxon>Chrysomelidae</taxon>
        <taxon>Galerucinae</taxon>
        <taxon>Diabroticina</taxon>
        <taxon>Diabroticites</taxon>
        <taxon>Diabrotica</taxon>
    </lineage>
</organism>
<feature type="compositionally biased region" description="Basic and acidic residues" evidence="1">
    <location>
        <begin position="549"/>
        <end position="559"/>
    </location>
</feature>
<accession>A0A6P7FN73</accession>
<feature type="compositionally biased region" description="Polar residues" evidence="1">
    <location>
        <begin position="1384"/>
        <end position="1393"/>
    </location>
</feature>
<dbReference type="RefSeq" id="XP_028136252.1">
    <property type="nucleotide sequence ID" value="XM_028280451.1"/>
</dbReference>
<feature type="compositionally biased region" description="Polar residues" evidence="1">
    <location>
        <begin position="1323"/>
        <end position="1339"/>
    </location>
</feature>
<feature type="region of interest" description="Disordered" evidence="1">
    <location>
        <begin position="1112"/>
        <end position="1238"/>
    </location>
</feature>
<dbReference type="PANTHER" id="PTHR23039:SF9">
    <property type="entry name" value="LOW QUALITY PROTEIN: NHS-LIKE PROTEIN 1"/>
    <property type="match status" value="1"/>
</dbReference>
<gene>
    <name evidence="2" type="primary">LOC114330999</name>
</gene>
<dbReference type="OrthoDB" id="8965057at2759"/>
<feature type="region of interest" description="Disordered" evidence="1">
    <location>
        <begin position="403"/>
        <end position="561"/>
    </location>
</feature>
<feature type="region of interest" description="Disordered" evidence="1">
    <location>
        <begin position="1250"/>
        <end position="1351"/>
    </location>
</feature>
<proteinExistence type="predicted"/>
<feature type="compositionally biased region" description="Low complexity" evidence="1">
    <location>
        <begin position="407"/>
        <end position="417"/>
    </location>
</feature>
<feature type="compositionally biased region" description="Low complexity" evidence="1">
    <location>
        <begin position="248"/>
        <end position="265"/>
    </location>
</feature>
<feature type="compositionally biased region" description="Low complexity" evidence="1">
    <location>
        <begin position="127"/>
        <end position="140"/>
    </location>
</feature>
<feature type="region of interest" description="Disordered" evidence="1">
    <location>
        <begin position="1056"/>
        <end position="1076"/>
    </location>
</feature>
<feature type="compositionally biased region" description="Polar residues" evidence="1">
    <location>
        <begin position="1172"/>
        <end position="1182"/>
    </location>
</feature>
<feature type="compositionally biased region" description="Low complexity" evidence="1">
    <location>
        <begin position="463"/>
        <end position="482"/>
    </location>
</feature>
<feature type="region of interest" description="Disordered" evidence="1">
    <location>
        <begin position="1382"/>
        <end position="1403"/>
    </location>
</feature>
<feature type="compositionally biased region" description="Polar residues" evidence="1">
    <location>
        <begin position="1064"/>
        <end position="1073"/>
    </location>
</feature>
<feature type="region of interest" description="Disordered" evidence="1">
    <location>
        <begin position="179"/>
        <end position="273"/>
    </location>
</feature>
<feature type="compositionally biased region" description="Polar residues" evidence="1">
    <location>
        <begin position="863"/>
        <end position="879"/>
    </location>
</feature>
<reference evidence="2" key="1">
    <citation type="submission" date="2025-08" db="UniProtKB">
        <authorList>
            <consortium name="RefSeq"/>
        </authorList>
    </citation>
    <scope>IDENTIFICATION</scope>
    <source>
        <tissue evidence="2">Whole insect</tissue>
    </source>
</reference>